<protein>
    <submittedName>
        <fullName evidence="1">Uncharacterized protein</fullName>
    </submittedName>
</protein>
<gene>
    <name evidence="1" type="ORF">OK117_05430</name>
</gene>
<dbReference type="Proteomes" id="UP001211513">
    <property type="component" value="Chromosome"/>
</dbReference>
<evidence type="ECO:0000313" key="1">
    <source>
        <dbReference type="EMBL" id="WCF29302.1"/>
    </source>
</evidence>
<name>A0AAJ5R258_XYLFS</name>
<evidence type="ECO:0000313" key="2">
    <source>
        <dbReference type="Proteomes" id="UP001211513"/>
    </source>
</evidence>
<accession>A0AAJ5R258</accession>
<reference evidence="1" key="2">
    <citation type="submission" date="2022-10" db="EMBL/GenBank/DDBJ databases">
        <authorList>
            <person name="Landa B."/>
            <person name="Arias-Giraldo L.F."/>
            <person name="Roman-Ecija M."/>
            <person name="Velasco-Amo M.P."/>
            <person name="De La Fuente L."/>
            <person name="Marco-Noales E."/>
            <person name="Moralejo E."/>
        </authorList>
    </citation>
    <scope>NUCLEOTIDE SEQUENCE</scope>
    <source>
        <strain evidence="1">CFBP8073</strain>
    </source>
</reference>
<dbReference type="AlphaFoldDB" id="A0AAJ5R258"/>
<organism evidence="1 2">
    <name type="scientific">Xylella fastidiosa subsp. fastidiosa</name>
    <dbReference type="NCBI Taxonomy" id="644356"/>
    <lineage>
        <taxon>Bacteria</taxon>
        <taxon>Pseudomonadati</taxon>
        <taxon>Pseudomonadota</taxon>
        <taxon>Gammaproteobacteria</taxon>
        <taxon>Lysobacterales</taxon>
        <taxon>Lysobacteraceae</taxon>
        <taxon>Xylella</taxon>
    </lineage>
</organism>
<proteinExistence type="predicted"/>
<reference evidence="1" key="1">
    <citation type="journal article" date="2022" name="Phytopathology">
        <title>Complete circularized genome resources of seven strains of Xylella fastidiosa subsp. fastidiosa using hybrid assembly reveals unknown plasmids.</title>
        <authorList>
            <person name="Velasco-Amo M.D.P."/>
            <person name="Arias-Giraldo L.F.F."/>
            <person name="Ecija M.R."/>
            <person name="De La Fuente L."/>
            <person name="Marco-Noales E."/>
            <person name="Moralejo E."/>
            <person name="Navas-Cort J.A."/>
            <person name="Landa B.B."/>
        </authorList>
    </citation>
    <scope>NUCLEOTIDE SEQUENCE</scope>
    <source>
        <strain evidence="1">CFBP8073</strain>
    </source>
</reference>
<sequence length="101" mass="11387">MSQEKIFALILEKDSVIAKFVISKYRPSDGSFGNHPYWVLTCVDMESHYLSVVLENKPRPGEARPHTIVLHIPHSAVVCVLETTKDALPLDLAENWGNWVS</sequence>
<dbReference type="EMBL" id="CP109886">
    <property type="protein sequence ID" value="WCF29302.1"/>
    <property type="molecule type" value="Genomic_DNA"/>
</dbReference>
<dbReference type="RefSeq" id="WP_058565129.1">
    <property type="nucleotide sequence ID" value="NZ_CP109886.1"/>
</dbReference>